<dbReference type="GO" id="GO:0006979">
    <property type="term" value="P:response to oxidative stress"/>
    <property type="evidence" value="ECO:0007669"/>
    <property type="project" value="InterPro"/>
</dbReference>
<dbReference type="InterPro" id="IPR036249">
    <property type="entry name" value="Thioredoxin-like_sf"/>
</dbReference>
<evidence type="ECO:0000256" key="3">
    <source>
        <dbReference type="ARBA" id="ARBA00022525"/>
    </source>
</evidence>
<dbReference type="EMBL" id="BEYU01000110">
    <property type="protein sequence ID" value="GBG31925.1"/>
    <property type="molecule type" value="Genomic_DNA"/>
</dbReference>
<keyword evidence="8" id="KW-1185">Reference proteome</keyword>
<dbReference type="AlphaFoldDB" id="A0A2R5GMS7"/>
<dbReference type="Proteomes" id="UP000241890">
    <property type="component" value="Unassembled WGS sequence"/>
</dbReference>
<evidence type="ECO:0000313" key="7">
    <source>
        <dbReference type="EMBL" id="GBG31925.1"/>
    </source>
</evidence>
<comment type="similarity">
    <text evidence="2">Belongs to the glutathione peroxidase family.</text>
</comment>
<keyword evidence="3" id="KW-0964">Secreted</keyword>
<dbReference type="PIRSF" id="PIRSF000303">
    <property type="entry name" value="Glutathion_perox"/>
    <property type="match status" value="1"/>
</dbReference>
<evidence type="ECO:0000256" key="6">
    <source>
        <dbReference type="ARBA" id="ARBA00023002"/>
    </source>
</evidence>
<dbReference type="InParanoid" id="A0A2R5GMS7"/>
<dbReference type="GO" id="GO:0005576">
    <property type="term" value="C:extracellular region"/>
    <property type="evidence" value="ECO:0007669"/>
    <property type="project" value="UniProtKB-SubCell"/>
</dbReference>
<comment type="subcellular location">
    <subcellularLocation>
        <location evidence="1">Secreted</location>
    </subcellularLocation>
</comment>
<sequence length="154" mass="18077">MGFKLANELKEQYGDKLEVLLFPCNQHGYQNYHDKEEILNSLKHVRPGEGFISNCTLMEKCEVAGENIHPFWKTLINAMPLRNTTPQYEFENPFGIQNNKTFRTAGWCPVVPQDVIWNFEWFLISPDGKPIKRYHPHPEKFEQPIKDDIKELLS</sequence>
<organism evidence="7 8">
    <name type="scientific">Hondaea fermentalgiana</name>
    <dbReference type="NCBI Taxonomy" id="2315210"/>
    <lineage>
        <taxon>Eukaryota</taxon>
        <taxon>Sar</taxon>
        <taxon>Stramenopiles</taxon>
        <taxon>Bigyra</taxon>
        <taxon>Labyrinthulomycetes</taxon>
        <taxon>Thraustochytrida</taxon>
        <taxon>Thraustochytriidae</taxon>
        <taxon>Hondaea</taxon>
    </lineage>
</organism>
<evidence type="ECO:0000256" key="1">
    <source>
        <dbReference type="ARBA" id="ARBA00004613"/>
    </source>
</evidence>
<reference evidence="7 8" key="1">
    <citation type="submission" date="2017-12" db="EMBL/GenBank/DDBJ databases">
        <title>Sequencing, de novo assembly and annotation of complete genome of a new Thraustochytrid species, strain FCC1311.</title>
        <authorList>
            <person name="Sedici K."/>
            <person name="Godart F."/>
            <person name="Aiese Cigliano R."/>
            <person name="Sanseverino W."/>
            <person name="Barakat M."/>
            <person name="Ortet P."/>
            <person name="Marechal E."/>
            <person name="Cagnac O."/>
            <person name="Amato A."/>
        </authorList>
    </citation>
    <scope>NUCLEOTIDE SEQUENCE [LARGE SCALE GENOMIC DNA]</scope>
</reference>
<dbReference type="PANTHER" id="PTHR11592:SF88">
    <property type="entry name" value="GLUTATHIONE PEROXIDASE-RELATED"/>
    <property type="match status" value="1"/>
</dbReference>
<dbReference type="GO" id="GO:0004602">
    <property type="term" value="F:glutathione peroxidase activity"/>
    <property type="evidence" value="ECO:0007669"/>
    <property type="project" value="TreeGrafter"/>
</dbReference>
<dbReference type="PROSITE" id="PS51355">
    <property type="entry name" value="GLUTATHIONE_PEROXID_3"/>
    <property type="match status" value="1"/>
</dbReference>
<name>A0A2R5GMS7_9STRA</name>
<dbReference type="PANTHER" id="PTHR11592">
    <property type="entry name" value="GLUTATHIONE PEROXIDASE"/>
    <property type="match status" value="1"/>
</dbReference>
<evidence type="ECO:0000256" key="5">
    <source>
        <dbReference type="ARBA" id="ARBA00022729"/>
    </source>
</evidence>
<dbReference type="Pfam" id="PF00255">
    <property type="entry name" value="GSHPx"/>
    <property type="match status" value="1"/>
</dbReference>
<proteinExistence type="inferred from homology"/>
<keyword evidence="6" id="KW-0560">Oxidoreductase</keyword>
<dbReference type="Gene3D" id="3.40.30.10">
    <property type="entry name" value="Glutaredoxin"/>
    <property type="match status" value="1"/>
</dbReference>
<keyword evidence="4 7" id="KW-0575">Peroxidase</keyword>
<keyword evidence="5" id="KW-0732">Signal</keyword>
<evidence type="ECO:0000313" key="8">
    <source>
        <dbReference type="Proteomes" id="UP000241890"/>
    </source>
</evidence>
<evidence type="ECO:0000256" key="2">
    <source>
        <dbReference type="ARBA" id="ARBA00006926"/>
    </source>
</evidence>
<dbReference type="OrthoDB" id="446890at2759"/>
<dbReference type="InterPro" id="IPR000889">
    <property type="entry name" value="Glutathione_peroxidase"/>
</dbReference>
<evidence type="ECO:0000256" key="4">
    <source>
        <dbReference type="ARBA" id="ARBA00022559"/>
    </source>
</evidence>
<dbReference type="SUPFAM" id="SSF52833">
    <property type="entry name" value="Thioredoxin-like"/>
    <property type="match status" value="1"/>
</dbReference>
<accession>A0A2R5GMS7</accession>
<gene>
    <name evidence="7" type="ORF">FCC1311_081502</name>
</gene>
<comment type="caution">
    <text evidence="7">The sequence shown here is derived from an EMBL/GenBank/DDBJ whole genome shotgun (WGS) entry which is preliminary data.</text>
</comment>
<protein>
    <submittedName>
        <fullName evidence="7">Glutathione peroxidase</fullName>
    </submittedName>
</protein>